<proteinExistence type="predicted"/>
<dbReference type="AlphaFoldDB" id="A0A2U8I3Q3"/>
<protein>
    <submittedName>
        <fullName evidence="2">Uncharacterized protein</fullName>
    </submittedName>
</protein>
<evidence type="ECO:0000313" key="3">
    <source>
        <dbReference type="Proteomes" id="UP000261875"/>
    </source>
</evidence>
<sequence length="151" mass="17156">MPANPLVRAESESLTGRNELRASKKRPVDDRTHQSAKRIKPSDSPNSFDEKASSLVRVSNRKASSPLNDPFMRAQIKKIQKLQASHKDNVIHPVSTETGLCNTPRCSFNKKIQEKFVDLIEPYPTSTQKFVRKKLNLKSSTVSNWQKPKKE</sequence>
<feature type="region of interest" description="Disordered" evidence="1">
    <location>
        <begin position="1"/>
        <end position="69"/>
    </location>
</feature>
<gene>
    <name evidence="2" type="ORF">CCS41_03345</name>
</gene>
<evidence type="ECO:0000313" key="2">
    <source>
        <dbReference type="EMBL" id="AWK13729.1"/>
    </source>
</evidence>
<evidence type="ECO:0000256" key="1">
    <source>
        <dbReference type="SAM" id="MobiDB-lite"/>
    </source>
</evidence>
<reference evidence="2 3" key="1">
    <citation type="submission" date="2017-05" db="EMBL/GenBank/DDBJ databases">
        <title>Genome sequence of Candidatus Fukatsuia symbiotica and Candidatus Hamiltonella defensa from Acyrthosiphon pisum strain 5D.</title>
        <authorList>
            <person name="Patel V.A."/>
            <person name="Chevignon G."/>
            <person name="Russell J.A."/>
            <person name="Oliver K.M."/>
        </authorList>
    </citation>
    <scope>NUCLEOTIDE SEQUENCE [LARGE SCALE GENOMIC DNA]</scope>
    <source>
        <strain evidence="2 3">5D</strain>
    </source>
</reference>
<dbReference type="STRING" id="1878942.GCA_900128755_01712"/>
<keyword evidence="3" id="KW-1185">Reference proteome</keyword>
<name>A0A2U8I3Q3_9GAMM</name>
<accession>A0A2U8I3Q3</accession>
<feature type="compositionally biased region" description="Basic and acidic residues" evidence="1">
    <location>
        <begin position="18"/>
        <end position="33"/>
    </location>
</feature>
<dbReference type="KEGG" id="fsm:CCS41_03345"/>
<organism evidence="2 3">
    <name type="scientific">Candidatus Fukatsuia symbiotica</name>
    <dbReference type="NCBI Taxonomy" id="1878942"/>
    <lineage>
        <taxon>Bacteria</taxon>
        <taxon>Pseudomonadati</taxon>
        <taxon>Pseudomonadota</taxon>
        <taxon>Gammaproteobacteria</taxon>
        <taxon>Enterobacterales</taxon>
        <taxon>Yersiniaceae</taxon>
        <taxon>Candidatus Fukatsuia</taxon>
    </lineage>
</organism>
<dbReference type="EMBL" id="CP021659">
    <property type="protein sequence ID" value="AWK13729.1"/>
    <property type="molecule type" value="Genomic_DNA"/>
</dbReference>
<dbReference type="RefSeq" id="WP_119797218.1">
    <property type="nucleotide sequence ID" value="NZ_CP021659.1"/>
</dbReference>
<dbReference type="Proteomes" id="UP000261875">
    <property type="component" value="Chromosome"/>
</dbReference>